<feature type="transmembrane region" description="Helical" evidence="1">
    <location>
        <begin position="6"/>
        <end position="24"/>
    </location>
</feature>
<evidence type="ECO:0000313" key="3">
    <source>
        <dbReference type="Proteomes" id="UP000640725"/>
    </source>
</evidence>
<gene>
    <name evidence="2" type="ORF">IQ236_06195</name>
</gene>
<organism evidence="2 3">
    <name type="scientific">Planktothrix mougeotii LEGE 06226</name>
    <dbReference type="NCBI Taxonomy" id="1828728"/>
    <lineage>
        <taxon>Bacteria</taxon>
        <taxon>Bacillati</taxon>
        <taxon>Cyanobacteriota</taxon>
        <taxon>Cyanophyceae</taxon>
        <taxon>Oscillatoriophycideae</taxon>
        <taxon>Oscillatoriales</taxon>
        <taxon>Microcoleaceae</taxon>
        <taxon>Planktothrix</taxon>
    </lineage>
</organism>
<proteinExistence type="predicted"/>
<dbReference type="EMBL" id="JADEWU010000009">
    <property type="protein sequence ID" value="MBE9142813.1"/>
    <property type="molecule type" value="Genomic_DNA"/>
</dbReference>
<keyword evidence="1" id="KW-0812">Transmembrane</keyword>
<keyword evidence="3" id="KW-1185">Reference proteome</keyword>
<accession>A0ABR9U8P0</accession>
<reference evidence="2 3" key="1">
    <citation type="submission" date="2020-10" db="EMBL/GenBank/DDBJ databases">
        <authorList>
            <person name="Castelo-Branco R."/>
            <person name="Eusebio N."/>
            <person name="Adriana R."/>
            <person name="Vieira A."/>
            <person name="Brugerolle De Fraissinette N."/>
            <person name="Rezende De Castro R."/>
            <person name="Schneider M.P."/>
            <person name="Vasconcelos V."/>
            <person name="Leao P.N."/>
        </authorList>
    </citation>
    <scope>NUCLEOTIDE SEQUENCE [LARGE SCALE GENOMIC DNA]</scope>
    <source>
        <strain evidence="2 3">LEGE 06226</strain>
    </source>
</reference>
<keyword evidence="1" id="KW-0472">Membrane</keyword>
<comment type="caution">
    <text evidence="2">The sequence shown here is derived from an EMBL/GenBank/DDBJ whole genome shotgun (WGS) entry which is preliminary data.</text>
</comment>
<evidence type="ECO:0000256" key="1">
    <source>
        <dbReference type="SAM" id="Phobius"/>
    </source>
</evidence>
<keyword evidence="1" id="KW-1133">Transmembrane helix</keyword>
<sequence length="163" mass="18152">MRHNSNWTSFVFYAATIASVLMLFKGVTAYGESQLQAPVTIGGDYSIKLDTPPNCLKDKDLILKIEQSGIYIFAHLSVEKSEYNRDKIALNGKFNDQEMSLSGLSNPLLFCSSELSQNPNSLTLTGEFHEKILKGKIQDKTLSKPFNFTAKLNSISPSDKQTH</sequence>
<evidence type="ECO:0000313" key="2">
    <source>
        <dbReference type="EMBL" id="MBE9142813.1"/>
    </source>
</evidence>
<protein>
    <submittedName>
        <fullName evidence="2">Uncharacterized protein</fullName>
    </submittedName>
</protein>
<dbReference type="Proteomes" id="UP000640725">
    <property type="component" value="Unassembled WGS sequence"/>
</dbReference>
<name>A0ABR9U8P0_9CYAN</name>